<dbReference type="Proteomes" id="UP000218811">
    <property type="component" value="Unassembled WGS sequence"/>
</dbReference>
<dbReference type="EMBL" id="KB467854">
    <property type="protein sequence ID" value="PCH35702.1"/>
    <property type="molecule type" value="Genomic_DNA"/>
</dbReference>
<evidence type="ECO:0000259" key="1">
    <source>
        <dbReference type="PROSITE" id="PS50097"/>
    </source>
</evidence>
<feature type="non-terminal residue" evidence="2">
    <location>
        <position position="1"/>
    </location>
</feature>
<evidence type="ECO:0000313" key="2">
    <source>
        <dbReference type="EMBL" id="PCH35702.1"/>
    </source>
</evidence>
<dbReference type="OrthoDB" id="2367075at2759"/>
<proteinExistence type="predicted"/>
<dbReference type="STRING" id="742152.A0A2H3J0E2"/>
<dbReference type="OMA" id="VWISTIR"/>
<accession>A0A2H3J0E2</accession>
<dbReference type="InterPro" id="IPR011333">
    <property type="entry name" value="SKP1/BTB/POZ_sf"/>
</dbReference>
<name>A0A2H3J0E2_WOLCO</name>
<keyword evidence="3" id="KW-1185">Reference proteome</keyword>
<dbReference type="PROSITE" id="PS50097">
    <property type="entry name" value="BTB"/>
    <property type="match status" value="1"/>
</dbReference>
<dbReference type="SUPFAM" id="SSF54695">
    <property type="entry name" value="POZ domain"/>
    <property type="match status" value="1"/>
</dbReference>
<sequence length="175" mass="20139">HPEYYFEDGNLVMLAENVLFRVYRSSFSRHSGLFRDIFSLPMVSSTGRPEGSCDENPVKLPDVSKADFERLLWIVYPPVFGAYRAKTADEWASILDMATRWDFEDIRKLAIRELQKLNISAVDKIVLARAHDIHGRWAVDAYLVLCERPDPLTIPEARRLGLETTTTIAQLREQI</sequence>
<evidence type="ECO:0000313" key="3">
    <source>
        <dbReference type="Proteomes" id="UP000218811"/>
    </source>
</evidence>
<dbReference type="AlphaFoldDB" id="A0A2H3J0E2"/>
<dbReference type="Pfam" id="PF00651">
    <property type="entry name" value="BTB"/>
    <property type="match status" value="1"/>
</dbReference>
<feature type="domain" description="BTB" evidence="1">
    <location>
        <begin position="9"/>
        <end position="76"/>
    </location>
</feature>
<feature type="non-terminal residue" evidence="2">
    <location>
        <position position="175"/>
    </location>
</feature>
<reference evidence="2 3" key="1">
    <citation type="journal article" date="2012" name="Science">
        <title>The Paleozoic origin of enzymatic lignin decomposition reconstructed from 31 fungal genomes.</title>
        <authorList>
            <person name="Floudas D."/>
            <person name="Binder M."/>
            <person name="Riley R."/>
            <person name="Barry K."/>
            <person name="Blanchette R.A."/>
            <person name="Henrissat B."/>
            <person name="Martinez A.T."/>
            <person name="Otillar R."/>
            <person name="Spatafora J.W."/>
            <person name="Yadav J.S."/>
            <person name="Aerts A."/>
            <person name="Benoit I."/>
            <person name="Boyd A."/>
            <person name="Carlson A."/>
            <person name="Copeland A."/>
            <person name="Coutinho P.M."/>
            <person name="de Vries R.P."/>
            <person name="Ferreira P."/>
            <person name="Findley K."/>
            <person name="Foster B."/>
            <person name="Gaskell J."/>
            <person name="Glotzer D."/>
            <person name="Gorecki P."/>
            <person name="Heitman J."/>
            <person name="Hesse C."/>
            <person name="Hori C."/>
            <person name="Igarashi K."/>
            <person name="Jurgens J.A."/>
            <person name="Kallen N."/>
            <person name="Kersten P."/>
            <person name="Kohler A."/>
            <person name="Kuees U."/>
            <person name="Kumar T.K.A."/>
            <person name="Kuo A."/>
            <person name="LaButti K."/>
            <person name="Larrondo L.F."/>
            <person name="Lindquist E."/>
            <person name="Ling A."/>
            <person name="Lombard V."/>
            <person name="Lucas S."/>
            <person name="Lundell T."/>
            <person name="Martin R."/>
            <person name="McLaughlin D.J."/>
            <person name="Morgenstern I."/>
            <person name="Morin E."/>
            <person name="Murat C."/>
            <person name="Nagy L.G."/>
            <person name="Nolan M."/>
            <person name="Ohm R.A."/>
            <person name="Patyshakuliyeva A."/>
            <person name="Rokas A."/>
            <person name="Ruiz-Duenas F.J."/>
            <person name="Sabat G."/>
            <person name="Salamov A."/>
            <person name="Samejima M."/>
            <person name="Schmutz J."/>
            <person name="Slot J.C."/>
            <person name="St John F."/>
            <person name="Stenlid J."/>
            <person name="Sun H."/>
            <person name="Sun S."/>
            <person name="Syed K."/>
            <person name="Tsang A."/>
            <person name="Wiebenga A."/>
            <person name="Young D."/>
            <person name="Pisabarro A."/>
            <person name="Eastwood D.C."/>
            <person name="Martin F."/>
            <person name="Cullen D."/>
            <person name="Grigoriev I.V."/>
            <person name="Hibbett D.S."/>
        </authorList>
    </citation>
    <scope>NUCLEOTIDE SEQUENCE [LARGE SCALE GENOMIC DNA]</scope>
    <source>
        <strain evidence="2 3">MD-104</strain>
    </source>
</reference>
<dbReference type="InterPro" id="IPR000210">
    <property type="entry name" value="BTB/POZ_dom"/>
</dbReference>
<gene>
    <name evidence="2" type="ORF">WOLCODRAFT_50933</name>
</gene>
<dbReference type="Gene3D" id="3.30.710.10">
    <property type="entry name" value="Potassium Channel Kv1.1, Chain A"/>
    <property type="match status" value="1"/>
</dbReference>
<protein>
    <recommendedName>
        <fullName evidence="1">BTB domain-containing protein</fullName>
    </recommendedName>
</protein>
<organism evidence="2 3">
    <name type="scientific">Wolfiporia cocos (strain MD-104)</name>
    <name type="common">Brown rot fungus</name>
    <dbReference type="NCBI Taxonomy" id="742152"/>
    <lineage>
        <taxon>Eukaryota</taxon>
        <taxon>Fungi</taxon>
        <taxon>Dikarya</taxon>
        <taxon>Basidiomycota</taxon>
        <taxon>Agaricomycotina</taxon>
        <taxon>Agaricomycetes</taxon>
        <taxon>Polyporales</taxon>
        <taxon>Phaeolaceae</taxon>
        <taxon>Wolfiporia</taxon>
    </lineage>
</organism>